<organism evidence="2 3">
    <name type="scientific">Kurthia sibirica</name>
    <dbReference type="NCBI Taxonomy" id="202750"/>
    <lineage>
        <taxon>Bacteria</taxon>
        <taxon>Bacillati</taxon>
        <taxon>Bacillota</taxon>
        <taxon>Bacilli</taxon>
        <taxon>Bacillales</taxon>
        <taxon>Caryophanaceae</taxon>
        <taxon>Kurthia</taxon>
    </lineage>
</organism>
<dbReference type="OrthoDB" id="1164310at2"/>
<name>A0A2U3AL57_9BACL</name>
<dbReference type="PANTHER" id="PTHR37806">
    <property type="entry name" value="LMO0724 PROTEIN"/>
    <property type="match status" value="1"/>
</dbReference>
<evidence type="ECO:0000259" key="1">
    <source>
        <dbReference type="Pfam" id="PF13529"/>
    </source>
</evidence>
<gene>
    <name evidence="2" type="ORF">DEX24_09110</name>
</gene>
<accession>A0A2U3AL57</accession>
<proteinExistence type="predicted"/>
<protein>
    <recommendedName>
        <fullName evidence="1">Peptidase C39-like domain-containing protein</fullName>
    </recommendedName>
</protein>
<dbReference type="Gene3D" id="3.90.70.10">
    <property type="entry name" value="Cysteine proteinases"/>
    <property type="match status" value="1"/>
</dbReference>
<comment type="caution">
    <text evidence="2">The sequence shown here is derived from an EMBL/GenBank/DDBJ whole genome shotgun (WGS) entry which is preliminary data.</text>
</comment>
<dbReference type="InterPro" id="IPR039564">
    <property type="entry name" value="Peptidase_C39-like"/>
</dbReference>
<dbReference type="RefSeq" id="WP_109306118.1">
    <property type="nucleotide sequence ID" value="NZ_BJUF01000014.1"/>
</dbReference>
<dbReference type="PANTHER" id="PTHR37806:SF1">
    <property type="entry name" value="PEPTIDASE C39-LIKE DOMAIN-CONTAINING PROTEIN"/>
    <property type="match status" value="1"/>
</dbReference>
<evidence type="ECO:0000313" key="2">
    <source>
        <dbReference type="EMBL" id="PWI25270.1"/>
    </source>
</evidence>
<dbReference type="PROSITE" id="PS51257">
    <property type="entry name" value="PROKAR_LIPOPROTEIN"/>
    <property type="match status" value="1"/>
</dbReference>
<reference evidence="2 3" key="1">
    <citation type="submission" date="2018-05" db="EMBL/GenBank/DDBJ databases">
        <title>Kurthia sibirica genome sequence.</title>
        <authorList>
            <person name="Maclea K.S."/>
            <person name="Goen A.E."/>
        </authorList>
    </citation>
    <scope>NUCLEOTIDE SEQUENCE [LARGE SCALE GENOMIC DNA]</scope>
    <source>
        <strain evidence="2 3">ATCC 49154</strain>
    </source>
</reference>
<keyword evidence="3" id="KW-1185">Reference proteome</keyword>
<evidence type="ECO:0000313" key="3">
    <source>
        <dbReference type="Proteomes" id="UP000245938"/>
    </source>
</evidence>
<feature type="domain" description="Peptidase C39-like" evidence="1">
    <location>
        <begin position="137"/>
        <end position="304"/>
    </location>
</feature>
<dbReference type="AlphaFoldDB" id="A0A2U3AL57"/>
<dbReference type="Proteomes" id="UP000245938">
    <property type="component" value="Unassembled WGS sequence"/>
</dbReference>
<sequence>MYKSSKAKLSLLLFCILVLVGLLGGCASILPAKDGQSERVIKILIVEFGSRTPIPDMKVTIKDSESGQIIDEQLANDEGEVSISRLTSDKEYLFVPSSIYDDGTGSADGVAQLVKIADTTTYIVLETYYVRDHKGANIPVVLQNPAFPHGCEITALTAVLNFYGREVSKETMAASYLPRGEFKRTNGKWLGPDPSKKYAGDPADEHDGMYAFAPVIEAAAKKYIASEKSALKVKNLTGASQEKIIAKVQKGIPVIMWVTLDLSAPKMKTGWTIYGQQKPIRMYRNLHVVVMTGYQDGKVIVMDPLKGYVAHDDKKFFTSFTDMKSQAIVLEK</sequence>
<dbReference type="EMBL" id="QFVR01000010">
    <property type="protein sequence ID" value="PWI25270.1"/>
    <property type="molecule type" value="Genomic_DNA"/>
</dbReference>
<dbReference type="Pfam" id="PF13529">
    <property type="entry name" value="Peptidase_C39_2"/>
    <property type="match status" value="1"/>
</dbReference>